<dbReference type="EMBL" id="QRMS01000003">
    <property type="protein sequence ID" value="RHJ87550.1"/>
    <property type="molecule type" value="Genomic_DNA"/>
</dbReference>
<proteinExistence type="predicted"/>
<sequence length="243" mass="25372">MRKGAHFEYGDMPSVPEFDGDKKPNFFIALLPMIVVFILFAFVKLDISIALSAGIIVALVLMGRFVKYAGLPEGTKRGGKILATVNEGAMTSAGALFNISVISGFAAVVAATTAFQTMAGSIVNLPIHPILIVVVAIVILVALTSSPPAGMTIILPILASALLAGGSATNAGILTPEMIHRVATIASVSFETLPFNGMIVIILSMTKLSHKEGYMPMFLISCILPLIAAIVAALMYIVAPSLS</sequence>
<dbReference type="STRING" id="1776384.GCA_900086585_01117"/>
<evidence type="ECO:0008006" key="4">
    <source>
        <dbReference type="Google" id="ProtNLM"/>
    </source>
</evidence>
<name>A0A415E1P5_9FIRM</name>
<evidence type="ECO:0000313" key="3">
    <source>
        <dbReference type="Proteomes" id="UP000284841"/>
    </source>
</evidence>
<protein>
    <recommendedName>
        <fullName evidence="4">Citrate transporter-like domain-containing protein</fullName>
    </recommendedName>
</protein>
<keyword evidence="1" id="KW-0812">Transmembrane</keyword>
<keyword evidence="1" id="KW-0472">Membrane</keyword>
<evidence type="ECO:0000313" key="2">
    <source>
        <dbReference type="EMBL" id="RHJ87550.1"/>
    </source>
</evidence>
<evidence type="ECO:0000256" key="1">
    <source>
        <dbReference type="SAM" id="Phobius"/>
    </source>
</evidence>
<keyword evidence="3" id="KW-1185">Reference proteome</keyword>
<dbReference type="OrthoDB" id="86125at2"/>
<feature type="transmembrane region" description="Helical" evidence="1">
    <location>
        <begin position="89"/>
        <end position="110"/>
    </location>
</feature>
<keyword evidence="1" id="KW-1133">Transmembrane helix</keyword>
<dbReference type="RefSeq" id="WP_118335937.1">
    <property type="nucleotide sequence ID" value="NZ_AP025567.1"/>
</dbReference>
<gene>
    <name evidence="2" type="ORF">DW099_12725</name>
</gene>
<feature type="transmembrane region" description="Helical" evidence="1">
    <location>
        <begin position="182"/>
        <end position="205"/>
    </location>
</feature>
<feature type="transmembrane region" description="Helical" evidence="1">
    <location>
        <begin position="217"/>
        <end position="239"/>
    </location>
</feature>
<organism evidence="2 3">
    <name type="scientific">Emergencia timonensis</name>
    <dbReference type="NCBI Taxonomy" id="1776384"/>
    <lineage>
        <taxon>Bacteria</taxon>
        <taxon>Bacillati</taxon>
        <taxon>Bacillota</taxon>
        <taxon>Clostridia</taxon>
        <taxon>Peptostreptococcales</taxon>
        <taxon>Anaerovoracaceae</taxon>
        <taxon>Emergencia</taxon>
    </lineage>
</organism>
<feature type="transmembrane region" description="Helical" evidence="1">
    <location>
        <begin position="26"/>
        <end position="43"/>
    </location>
</feature>
<feature type="transmembrane region" description="Helical" evidence="1">
    <location>
        <begin position="149"/>
        <end position="170"/>
    </location>
</feature>
<feature type="transmembrane region" description="Helical" evidence="1">
    <location>
        <begin position="122"/>
        <end position="143"/>
    </location>
</feature>
<dbReference type="AlphaFoldDB" id="A0A415E1P5"/>
<comment type="caution">
    <text evidence="2">The sequence shown here is derived from an EMBL/GenBank/DDBJ whole genome shotgun (WGS) entry which is preliminary data.</text>
</comment>
<feature type="transmembrane region" description="Helical" evidence="1">
    <location>
        <begin position="50"/>
        <end position="69"/>
    </location>
</feature>
<reference evidence="2 3" key="1">
    <citation type="submission" date="2018-08" db="EMBL/GenBank/DDBJ databases">
        <title>A genome reference for cultivated species of the human gut microbiota.</title>
        <authorList>
            <person name="Zou Y."/>
            <person name="Xue W."/>
            <person name="Luo G."/>
        </authorList>
    </citation>
    <scope>NUCLEOTIDE SEQUENCE [LARGE SCALE GENOMIC DNA]</scope>
    <source>
        <strain evidence="2 3">AM07-24</strain>
    </source>
</reference>
<dbReference type="Proteomes" id="UP000284841">
    <property type="component" value="Unassembled WGS sequence"/>
</dbReference>
<accession>A0A415E1P5</accession>